<sequence length="194" mass="20996">MVFSRMTRRTMMAIAFTVGYGAPLIIAVITVASTAENHGYIQKENSCWLNWQETKALLAFVIPALCISAINLLVLIVVLCKMLRRGANASNQPDEKHTVMVIARCVAILTPVFGLTWGFGIGTMVSSNFGIHIVFAFLNSLQGFFILLFGILLDNKVRQAVAAKLGVKNLSSNLTGRLSAGPAPASGQPFIQRV</sequence>
<proteinExistence type="inferred from homology"/>
<dbReference type="PROSITE" id="PS50261">
    <property type="entry name" value="G_PROTEIN_RECEP_F2_4"/>
    <property type="match status" value="1"/>
</dbReference>
<keyword evidence="3 8" id="KW-0812">Transmembrane</keyword>
<dbReference type="AlphaFoldDB" id="A0A8T0B4I2"/>
<evidence type="ECO:0000256" key="6">
    <source>
        <dbReference type="ARBA" id="ARBA00023157"/>
    </source>
</evidence>
<evidence type="ECO:0000256" key="4">
    <source>
        <dbReference type="ARBA" id="ARBA00022989"/>
    </source>
</evidence>
<comment type="caution">
    <text evidence="10">The sequence shown here is derived from an EMBL/GenBank/DDBJ whole genome shotgun (WGS) entry which is preliminary data.</text>
</comment>
<comment type="similarity">
    <text evidence="2">Belongs to the G-protein coupled receptor 2 family. Adhesion G-protein coupled receptor (ADGR) subfamily.</text>
</comment>
<evidence type="ECO:0000256" key="8">
    <source>
        <dbReference type="SAM" id="Phobius"/>
    </source>
</evidence>
<keyword evidence="6" id="KW-1015">Disulfide bond</keyword>
<dbReference type="InterPro" id="IPR000832">
    <property type="entry name" value="GPCR_2_secretin-like"/>
</dbReference>
<gene>
    <name evidence="10" type="ORF">HF521_002040</name>
</gene>
<evidence type="ECO:0000256" key="3">
    <source>
        <dbReference type="ARBA" id="ARBA00022692"/>
    </source>
</evidence>
<feature type="transmembrane region" description="Helical" evidence="8">
    <location>
        <begin position="12"/>
        <end position="35"/>
    </location>
</feature>
<comment type="subcellular location">
    <subcellularLocation>
        <location evidence="1">Membrane</location>
        <topology evidence="1">Multi-pass membrane protein</topology>
    </subcellularLocation>
</comment>
<protein>
    <recommendedName>
        <fullName evidence="9">G-protein coupled receptors family 2 profile 2 domain-containing protein</fullName>
    </recommendedName>
</protein>
<feature type="domain" description="G-protein coupled receptors family 2 profile 2" evidence="9">
    <location>
        <begin position="1"/>
        <end position="154"/>
    </location>
</feature>
<dbReference type="PANTHER" id="PTHR45813:SF4">
    <property type="entry name" value="ADHESION G PROTEIN-COUPLED RECEPTOR F5"/>
    <property type="match status" value="1"/>
</dbReference>
<dbReference type="GO" id="GO:0004930">
    <property type="term" value="F:G protein-coupled receptor activity"/>
    <property type="evidence" value="ECO:0007669"/>
    <property type="project" value="InterPro"/>
</dbReference>
<feature type="transmembrane region" description="Helical" evidence="8">
    <location>
        <begin position="129"/>
        <end position="153"/>
    </location>
</feature>
<keyword evidence="4 8" id="KW-1133">Transmembrane helix</keyword>
<keyword evidence="5 8" id="KW-0472">Membrane</keyword>
<feature type="transmembrane region" description="Helical" evidence="8">
    <location>
        <begin position="55"/>
        <end position="80"/>
    </location>
</feature>
<dbReference type="Gene3D" id="1.20.1070.10">
    <property type="entry name" value="Rhodopsin 7-helix transmembrane proteins"/>
    <property type="match status" value="1"/>
</dbReference>
<evidence type="ECO:0000259" key="9">
    <source>
        <dbReference type="PROSITE" id="PS50261"/>
    </source>
</evidence>
<evidence type="ECO:0000313" key="11">
    <source>
        <dbReference type="Proteomes" id="UP000606274"/>
    </source>
</evidence>
<dbReference type="Proteomes" id="UP000606274">
    <property type="component" value="Unassembled WGS sequence"/>
</dbReference>
<dbReference type="FunFam" id="1.20.1070.10:FF:000058">
    <property type="entry name" value="Adhesion G protein-coupled receptor F5"/>
    <property type="match status" value="1"/>
</dbReference>
<keyword evidence="11" id="KW-1185">Reference proteome</keyword>
<dbReference type="GO" id="GO:0016020">
    <property type="term" value="C:membrane"/>
    <property type="evidence" value="ECO:0007669"/>
    <property type="project" value="UniProtKB-SubCell"/>
</dbReference>
<keyword evidence="7" id="KW-0325">Glycoprotein</keyword>
<evidence type="ECO:0000256" key="1">
    <source>
        <dbReference type="ARBA" id="ARBA00004141"/>
    </source>
</evidence>
<dbReference type="GO" id="GO:0007189">
    <property type="term" value="P:adenylate cyclase-activating G protein-coupled receptor signaling pathway"/>
    <property type="evidence" value="ECO:0007669"/>
    <property type="project" value="TreeGrafter"/>
</dbReference>
<dbReference type="InterPro" id="IPR017981">
    <property type="entry name" value="GPCR_2-like_7TM"/>
</dbReference>
<dbReference type="GO" id="GO:0007166">
    <property type="term" value="P:cell surface receptor signaling pathway"/>
    <property type="evidence" value="ECO:0007669"/>
    <property type="project" value="InterPro"/>
</dbReference>
<evidence type="ECO:0000313" key="10">
    <source>
        <dbReference type="EMBL" id="KAF7700875.1"/>
    </source>
</evidence>
<dbReference type="SUPFAM" id="SSF81321">
    <property type="entry name" value="Family A G protein-coupled receptor-like"/>
    <property type="match status" value="1"/>
</dbReference>
<feature type="transmembrane region" description="Helical" evidence="8">
    <location>
        <begin position="101"/>
        <end position="123"/>
    </location>
</feature>
<dbReference type="PANTHER" id="PTHR45813">
    <property type="entry name" value="IG-LIKE DOMAIN-CONTAINING PROTEIN"/>
    <property type="match status" value="1"/>
</dbReference>
<organism evidence="10 11">
    <name type="scientific">Silurus meridionalis</name>
    <name type="common">Southern catfish</name>
    <name type="synonym">Silurus soldatovi meridionalis</name>
    <dbReference type="NCBI Taxonomy" id="175797"/>
    <lineage>
        <taxon>Eukaryota</taxon>
        <taxon>Metazoa</taxon>
        <taxon>Chordata</taxon>
        <taxon>Craniata</taxon>
        <taxon>Vertebrata</taxon>
        <taxon>Euteleostomi</taxon>
        <taxon>Actinopterygii</taxon>
        <taxon>Neopterygii</taxon>
        <taxon>Teleostei</taxon>
        <taxon>Ostariophysi</taxon>
        <taxon>Siluriformes</taxon>
        <taxon>Siluridae</taxon>
        <taxon>Silurus</taxon>
    </lineage>
</organism>
<accession>A0A8T0B4I2</accession>
<dbReference type="InterPro" id="IPR051587">
    <property type="entry name" value="Adhesion_GPCR"/>
</dbReference>
<dbReference type="EMBL" id="JABFDY010000011">
    <property type="protein sequence ID" value="KAF7700875.1"/>
    <property type="molecule type" value="Genomic_DNA"/>
</dbReference>
<evidence type="ECO:0000256" key="2">
    <source>
        <dbReference type="ARBA" id="ARBA00007343"/>
    </source>
</evidence>
<evidence type="ECO:0000256" key="5">
    <source>
        <dbReference type="ARBA" id="ARBA00023136"/>
    </source>
</evidence>
<reference evidence="10" key="1">
    <citation type="submission" date="2020-08" db="EMBL/GenBank/DDBJ databases">
        <title>Chromosome-level assembly of Southern catfish (Silurus meridionalis) provides insights into visual adaptation to the nocturnal and benthic lifestyles.</title>
        <authorList>
            <person name="Zhang Y."/>
            <person name="Wang D."/>
            <person name="Peng Z."/>
        </authorList>
    </citation>
    <scope>NUCLEOTIDE SEQUENCE</scope>
    <source>
        <strain evidence="10">SWU-2019-XX</strain>
        <tissue evidence="10">Muscle</tissue>
    </source>
</reference>
<dbReference type="Pfam" id="PF00002">
    <property type="entry name" value="7tm_2"/>
    <property type="match status" value="1"/>
</dbReference>
<name>A0A8T0B4I2_SILME</name>
<evidence type="ECO:0000256" key="7">
    <source>
        <dbReference type="ARBA" id="ARBA00023180"/>
    </source>
</evidence>